<reference evidence="1 2" key="1">
    <citation type="submission" date="2020-05" db="EMBL/GenBank/DDBJ databases">
        <title>Programmed transcriptomes of a marine cyanopodovirus and its Synechococcus host during infection.</title>
        <authorList>
            <person name="Huang S."/>
        </authorList>
    </citation>
    <scope>NUCLEOTIDE SEQUENCE [LARGE SCALE GENOMIC DNA]</scope>
</reference>
<proteinExistence type="predicted"/>
<organism evidence="1 2">
    <name type="scientific">Synechococcus phage S-SBP1</name>
    <dbReference type="NCBI Taxonomy" id="2735125"/>
    <lineage>
        <taxon>Viruses</taxon>
        <taxon>Duplodnaviria</taxon>
        <taxon>Heunggongvirae</taxon>
        <taxon>Uroviricota</taxon>
        <taxon>Caudoviricetes</taxon>
        <taxon>Autographivirales</taxon>
        <taxon>Sechaudvirinae</taxon>
        <taxon>Spiovirus</taxon>
        <taxon>Spiovirus sbp1</taxon>
    </lineage>
</organism>
<name>A0A6M4EKS4_9CAUD</name>
<sequence>MITNARRTVKGSLIVTYNGRELFVPENSPGNIHWDQLQVWLAESDDNVITQET</sequence>
<evidence type="ECO:0000313" key="2">
    <source>
        <dbReference type="Proteomes" id="UP000502509"/>
    </source>
</evidence>
<dbReference type="EMBL" id="MT424636">
    <property type="protein sequence ID" value="QJQ82611.1"/>
    <property type="molecule type" value="Genomic_DNA"/>
</dbReference>
<dbReference type="Proteomes" id="UP000502509">
    <property type="component" value="Segment"/>
</dbReference>
<evidence type="ECO:0000313" key="1">
    <source>
        <dbReference type="EMBL" id="QJQ82611.1"/>
    </source>
</evidence>
<keyword evidence="2" id="KW-1185">Reference proteome</keyword>
<protein>
    <submittedName>
        <fullName evidence="1">Uncharacterized protein</fullName>
    </submittedName>
</protein>
<gene>
    <name evidence="1" type="ORF">SSBP1_gp45</name>
</gene>
<accession>A0A6M4EKS4</accession>